<dbReference type="EMBL" id="AP014924">
    <property type="protein sequence ID" value="BAS27136.1"/>
    <property type="molecule type" value="Genomic_DNA"/>
</dbReference>
<dbReference type="GO" id="GO:0016787">
    <property type="term" value="F:hydrolase activity"/>
    <property type="evidence" value="ECO:0007669"/>
    <property type="project" value="UniProtKB-KW"/>
</dbReference>
<proteinExistence type="inferred from homology"/>
<dbReference type="InterPro" id="IPR037090">
    <property type="entry name" value="57_glycoside_trans_central"/>
</dbReference>
<dbReference type="PANTHER" id="PTHR41695">
    <property type="entry name" value="1,4-ALPHA-GLUCAN BRANCHING ENZYME RV3031-RELATED"/>
    <property type="match status" value="1"/>
</dbReference>
<dbReference type="InterPro" id="IPR028995">
    <property type="entry name" value="Glyco_hydro_57/38_cen_sf"/>
</dbReference>
<dbReference type="AlphaFoldDB" id="A0A0K2SJ36"/>
<dbReference type="KEGG" id="lpil:LIP_1279"/>
<dbReference type="GO" id="GO:0030979">
    <property type="term" value="P:alpha-glucan biosynthetic process"/>
    <property type="evidence" value="ECO:0007669"/>
    <property type="project" value="InterPro"/>
</dbReference>
<dbReference type="InterPro" id="IPR004300">
    <property type="entry name" value="Glyco_hydro_57_N"/>
</dbReference>
<accession>A0A0K2SJ36</accession>
<dbReference type="GO" id="GO:0005576">
    <property type="term" value="C:extracellular region"/>
    <property type="evidence" value="ECO:0007669"/>
    <property type="project" value="TreeGrafter"/>
</dbReference>
<protein>
    <submittedName>
        <fullName evidence="8">Glycoside hydrolase</fullName>
    </submittedName>
</protein>
<reference evidence="9" key="2">
    <citation type="journal article" date="2016" name="Int. J. Syst. Evol. Microbiol.">
        <title>Complete genome sequence and cell structure of Limnochorda pilosa, a Gram-negative spore-former within the phylum Firmicutes.</title>
        <authorList>
            <person name="Watanabe M."/>
            <person name="Kojima H."/>
            <person name="Fukui M."/>
        </authorList>
    </citation>
    <scope>NUCLEOTIDE SEQUENCE [LARGE SCALE GENOMIC DNA]</scope>
    <source>
        <strain evidence="9">HC45</strain>
    </source>
</reference>
<dbReference type="Gene3D" id="1.20.1430.10">
    <property type="entry name" value="Families 57/38 glycoside transferase, middle domain"/>
    <property type="match status" value="1"/>
</dbReference>
<evidence type="ECO:0000256" key="5">
    <source>
        <dbReference type="RuleBase" id="RU361196"/>
    </source>
</evidence>
<dbReference type="Proteomes" id="UP000065807">
    <property type="component" value="Chromosome"/>
</dbReference>
<dbReference type="OrthoDB" id="9803279at2"/>
<comment type="similarity">
    <text evidence="1 5">Belongs to the glycosyl hydrolase 57 family.</text>
</comment>
<feature type="active site" description="Nucleophile" evidence="3">
    <location>
        <position position="192"/>
    </location>
</feature>
<dbReference type="InterPro" id="IPR011330">
    <property type="entry name" value="Glyco_hydro/deAcase_b/a-brl"/>
</dbReference>
<feature type="binding site" evidence="4">
    <location>
        <position position="405"/>
    </location>
    <ligand>
        <name>substrate</name>
    </ligand>
</feature>
<dbReference type="STRING" id="1555112.LIP_1279"/>
<keyword evidence="9" id="KW-1185">Reference proteome</keyword>
<evidence type="ECO:0000256" key="3">
    <source>
        <dbReference type="PIRSR" id="PIRSR640042-1"/>
    </source>
</evidence>
<dbReference type="PANTHER" id="PTHR41695:SF1">
    <property type="entry name" value="1,4-ALPHA-GLUCAN BRANCHING ENZYME TK1436"/>
    <property type="match status" value="1"/>
</dbReference>
<dbReference type="InterPro" id="IPR015293">
    <property type="entry name" value="BE_C"/>
</dbReference>
<dbReference type="SUPFAM" id="SSF88713">
    <property type="entry name" value="Glycoside hydrolase/deacetylase"/>
    <property type="match status" value="1"/>
</dbReference>
<dbReference type="Pfam" id="PF03065">
    <property type="entry name" value="Glyco_hydro_57"/>
    <property type="match status" value="1"/>
</dbReference>
<organism evidence="8 9">
    <name type="scientific">Limnochorda pilosa</name>
    <dbReference type="NCBI Taxonomy" id="1555112"/>
    <lineage>
        <taxon>Bacteria</taxon>
        <taxon>Bacillati</taxon>
        <taxon>Bacillota</taxon>
        <taxon>Limnochordia</taxon>
        <taxon>Limnochordales</taxon>
        <taxon>Limnochordaceae</taxon>
        <taxon>Limnochorda</taxon>
    </lineage>
</organism>
<evidence type="ECO:0000256" key="2">
    <source>
        <dbReference type="ARBA" id="ARBA00023277"/>
    </source>
</evidence>
<evidence type="ECO:0000259" key="7">
    <source>
        <dbReference type="Pfam" id="PF09210"/>
    </source>
</evidence>
<evidence type="ECO:0000313" key="9">
    <source>
        <dbReference type="Proteomes" id="UP000065807"/>
    </source>
</evidence>
<keyword evidence="8" id="KW-0378">Hydrolase</keyword>
<feature type="domain" description="1,4-alpha-glucan branching enzyme C-terminal" evidence="7">
    <location>
        <begin position="425"/>
        <end position="525"/>
    </location>
</feature>
<evidence type="ECO:0000259" key="6">
    <source>
        <dbReference type="Pfam" id="PF03065"/>
    </source>
</evidence>
<evidence type="ECO:0000256" key="1">
    <source>
        <dbReference type="ARBA" id="ARBA00006821"/>
    </source>
</evidence>
<dbReference type="PATRIC" id="fig|1555112.3.peg.1325"/>
<gene>
    <name evidence="8" type="ORF">LIP_1279</name>
</gene>
<keyword evidence="2 5" id="KW-0119">Carbohydrate metabolism</keyword>
<dbReference type="RefSeq" id="WP_068135586.1">
    <property type="nucleotide sequence ID" value="NZ_AP014924.1"/>
</dbReference>
<name>A0A0K2SJ36_LIMPI</name>
<dbReference type="Gene3D" id="3.20.110.10">
    <property type="entry name" value="Glycoside hydrolase 38, N terminal domain"/>
    <property type="match status" value="1"/>
</dbReference>
<dbReference type="InterPro" id="IPR027291">
    <property type="entry name" value="Glyco_hydro_38_N_sf"/>
</dbReference>
<dbReference type="GO" id="GO:0003844">
    <property type="term" value="F:1,4-alpha-glucan branching enzyme activity"/>
    <property type="evidence" value="ECO:0007669"/>
    <property type="project" value="InterPro"/>
</dbReference>
<evidence type="ECO:0000256" key="4">
    <source>
        <dbReference type="PIRSR" id="PIRSR640042-2"/>
    </source>
</evidence>
<dbReference type="SUPFAM" id="SSF88688">
    <property type="entry name" value="Families 57/38 glycoside transferase middle domain"/>
    <property type="match status" value="1"/>
</dbReference>
<evidence type="ECO:0000313" key="8">
    <source>
        <dbReference type="EMBL" id="BAS27136.1"/>
    </source>
</evidence>
<feature type="binding site" evidence="4">
    <location>
        <position position="244"/>
    </location>
    <ligand>
        <name>substrate</name>
    </ligand>
</feature>
<feature type="active site" description="Proton donor" evidence="3">
    <location>
        <position position="352"/>
    </location>
</feature>
<dbReference type="CDD" id="cd10792">
    <property type="entry name" value="GH57N_AmyC_like"/>
    <property type="match status" value="1"/>
</dbReference>
<reference evidence="9" key="1">
    <citation type="submission" date="2015-07" db="EMBL/GenBank/DDBJ databases">
        <title>Complete genome sequence and phylogenetic analysis of Limnochorda pilosa.</title>
        <authorList>
            <person name="Watanabe M."/>
            <person name="Kojima H."/>
            <person name="Fukui M."/>
        </authorList>
    </citation>
    <scope>NUCLEOTIDE SEQUENCE [LARGE SCALE GENOMIC DNA]</scope>
    <source>
        <strain evidence="9">HC45</strain>
    </source>
</reference>
<feature type="domain" description="Glycoside hydrolase family 57 N-terminal" evidence="6">
    <location>
        <begin position="9"/>
        <end position="250"/>
    </location>
</feature>
<dbReference type="Pfam" id="PF09210">
    <property type="entry name" value="BE_C"/>
    <property type="match status" value="1"/>
</dbReference>
<feature type="binding site" evidence="4">
    <location>
        <position position="465"/>
    </location>
    <ligand>
        <name>substrate</name>
    </ligand>
</feature>
<sequence length="543" mass="61866">MAESLGRVALVLHAHLPFVRHPEHPDALEEGWLHEAMAECYIPLLARLERLAEEGVPFRLSFTLTPTLAAMLRDPLLQDRFTRRLELMRELAGREEVRARNQPALHRLARFHGERLAEVDRLYRERYHRDLIAPLARLQEAGHVEVLASAATHGYLPLMDVVPQAVEAQVAVGVQAYQELFGRPPRGFWLPECAFHPGHDRILRRHGVEYTIVDAHGLLFGRPRPVHAVYEPAVTGAGLAVFGRDWESSKQVWSATEGYPGDPVYRDFYRDVGWDLDWEYVRPYLRAGVRGATGFKYHRITGPTPMKELYDPDAGRERARVHAGNFVFNRAKQVEYLAGGMDRPPVVVSPYDAELFGHWWFEGPDFLEDVLRFMAGNPSVHTTTPAQHLDGLDGLALVEPTLSSWGYKGYNEVWLEGSNDWIYRHLHKAAERMVELADRFPHAGGLERRALNQAARELLLAQASDWAFIMKTGTMVEYARRRVVEHLERFLALHQDLVQGAVDPHRLALLEERDNLFPFLDYSVYASRREAAEPTISRSPASA</sequence>
<dbReference type="InterPro" id="IPR040042">
    <property type="entry name" value="Branching_enz_MT3115-like"/>
</dbReference>
<feature type="binding site" evidence="4">
    <location>
        <position position="261"/>
    </location>
    <ligand>
        <name>substrate</name>
    </ligand>
</feature>